<name>A0A540MJI5_MALBA</name>
<sequence length="92" mass="10345">MHAASSPQNDDPPPIVPTWFEETVCPPLVIRHLVDHVALPINASGFRSTDFACALPEATIALANYKEVCMSHEDFLMRCYGSRYVVNFLFYV</sequence>
<protein>
    <submittedName>
        <fullName evidence="1">Uncharacterized protein</fullName>
    </submittedName>
</protein>
<comment type="caution">
    <text evidence="1">The sequence shown here is derived from an EMBL/GenBank/DDBJ whole genome shotgun (WGS) entry which is preliminary data.</text>
</comment>
<dbReference type="Proteomes" id="UP000315295">
    <property type="component" value="Unassembled WGS sequence"/>
</dbReference>
<dbReference type="AlphaFoldDB" id="A0A540MJI5"/>
<accession>A0A540MJI5</accession>
<reference evidence="1 2" key="1">
    <citation type="journal article" date="2019" name="G3 (Bethesda)">
        <title>Sequencing of a Wild Apple (Malus baccata) Genome Unravels the Differences Between Cultivated and Wild Apple Species Regarding Disease Resistance and Cold Tolerance.</title>
        <authorList>
            <person name="Chen X."/>
        </authorList>
    </citation>
    <scope>NUCLEOTIDE SEQUENCE [LARGE SCALE GENOMIC DNA]</scope>
    <source>
        <strain evidence="2">cv. Shandingzi</strain>
        <tissue evidence="1">Leaves</tissue>
    </source>
</reference>
<proteinExistence type="predicted"/>
<gene>
    <name evidence="1" type="ORF">C1H46_016060</name>
</gene>
<dbReference type="EMBL" id="VIEB01000254">
    <property type="protein sequence ID" value="TQD98342.1"/>
    <property type="molecule type" value="Genomic_DNA"/>
</dbReference>
<evidence type="ECO:0000313" key="2">
    <source>
        <dbReference type="Proteomes" id="UP000315295"/>
    </source>
</evidence>
<keyword evidence="2" id="KW-1185">Reference proteome</keyword>
<evidence type="ECO:0000313" key="1">
    <source>
        <dbReference type="EMBL" id="TQD98342.1"/>
    </source>
</evidence>
<organism evidence="1 2">
    <name type="scientific">Malus baccata</name>
    <name type="common">Siberian crab apple</name>
    <name type="synonym">Pyrus baccata</name>
    <dbReference type="NCBI Taxonomy" id="106549"/>
    <lineage>
        <taxon>Eukaryota</taxon>
        <taxon>Viridiplantae</taxon>
        <taxon>Streptophyta</taxon>
        <taxon>Embryophyta</taxon>
        <taxon>Tracheophyta</taxon>
        <taxon>Spermatophyta</taxon>
        <taxon>Magnoliopsida</taxon>
        <taxon>eudicotyledons</taxon>
        <taxon>Gunneridae</taxon>
        <taxon>Pentapetalae</taxon>
        <taxon>rosids</taxon>
        <taxon>fabids</taxon>
        <taxon>Rosales</taxon>
        <taxon>Rosaceae</taxon>
        <taxon>Amygdaloideae</taxon>
        <taxon>Maleae</taxon>
        <taxon>Malus</taxon>
    </lineage>
</organism>